<accession>A0A8X8HAL3</accession>
<reference evidence="2" key="1">
    <citation type="submission" date="2020-05" db="EMBL/GenBank/DDBJ databases">
        <title>Fertoebacter nigrum gen. nov., sp. nov., a new member of the family Rhodobacteraceae.</title>
        <authorList>
            <person name="Szuroczki S."/>
            <person name="Abbaszade G."/>
            <person name="Buni D."/>
            <person name="Schumann P."/>
            <person name="Toth E."/>
        </authorList>
    </citation>
    <scope>NUCLEOTIDE SEQUENCE</scope>
    <source>
        <strain evidence="2">RG-N-1a</strain>
    </source>
</reference>
<name>A0A8X8HAL3_9RHOB</name>
<dbReference type="RefSeq" id="WP_152828812.1">
    <property type="nucleotide sequence ID" value="NZ_WHUT02000026.1"/>
</dbReference>
<protein>
    <submittedName>
        <fullName evidence="2">Putative zinc-binding metallopeptidase</fullName>
    </submittedName>
</protein>
<sequence>MKRFSCPTCGNDVHFENTQCLSCGAALVYVPEARQMLVLIGEACANRAAIHCNWPAVDGPLCECCAATETIPDQTIAANATRWSRIEEAKRRLYYSLISLGLPREQDELELRFRLLGDVQEADGSVSPVLTGHEDGLITLNIAEADDDEREARRLTLGEPYRTVLGHLRHEVGHFYWDVLVKGRDEAGFTALFGDASQDYQQALERHYAQGAPVDWPGHHVSAYAAAHPWEDFAETWAHYLHMVDGLETASRFGLGPQIDAYRGADPAELVAAWMPLSVAMNEMNRAMGQSDFYPFVLPVPVTEKLAYIHRLIHG</sequence>
<dbReference type="InterPro" id="IPR011201">
    <property type="entry name" value="Zinc-ribbon_6_bact"/>
</dbReference>
<dbReference type="EMBL" id="WHUT02000026">
    <property type="protein sequence ID" value="NUB46831.1"/>
    <property type="molecule type" value="Genomic_DNA"/>
</dbReference>
<gene>
    <name evidence="2" type="ORF">GEU84_020825</name>
</gene>
<evidence type="ECO:0000259" key="1">
    <source>
        <dbReference type="Pfam" id="PF10005"/>
    </source>
</evidence>
<proteinExistence type="predicted"/>
<keyword evidence="3" id="KW-1185">Reference proteome</keyword>
<evidence type="ECO:0000313" key="3">
    <source>
        <dbReference type="Proteomes" id="UP000484076"/>
    </source>
</evidence>
<dbReference type="Pfam" id="PF10005">
    <property type="entry name" value="Zn_ribbon_DZR_6"/>
    <property type="match status" value="1"/>
</dbReference>
<evidence type="ECO:0000313" key="2">
    <source>
        <dbReference type="EMBL" id="NUB46831.1"/>
    </source>
</evidence>
<dbReference type="AlphaFoldDB" id="A0A8X8HAL3"/>
<dbReference type="Proteomes" id="UP000484076">
    <property type="component" value="Unassembled WGS sequence"/>
</dbReference>
<comment type="caution">
    <text evidence="2">The sequence shown here is derived from an EMBL/GenBank/DDBJ whole genome shotgun (WGS) entry which is preliminary data.</text>
</comment>
<dbReference type="PIRSF" id="PIRSF012641">
    <property type="entry name" value="UCP012641"/>
    <property type="match status" value="1"/>
</dbReference>
<dbReference type="Pfam" id="PF15887">
    <property type="entry name" value="Peptidase_Mx"/>
    <property type="match status" value="1"/>
</dbReference>
<organism evidence="2 3">
    <name type="scientific">Fertoeibacter niger</name>
    <dbReference type="NCBI Taxonomy" id="2656921"/>
    <lineage>
        <taxon>Bacteria</taxon>
        <taxon>Pseudomonadati</taxon>
        <taxon>Pseudomonadota</taxon>
        <taxon>Alphaproteobacteria</taxon>
        <taxon>Rhodobacterales</taxon>
        <taxon>Paracoccaceae</taxon>
        <taxon>Fertoeibacter</taxon>
    </lineage>
</organism>
<feature type="domain" description="Zinc-ribbon" evidence="1">
    <location>
        <begin position="4"/>
        <end position="75"/>
    </location>
</feature>
<dbReference type="InterPro" id="IPR031321">
    <property type="entry name" value="UCP012641"/>
</dbReference>